<dbReference type="Proteomes" id="UP001239111">
    <property type="component" value="Chromosome 1"/>
</dbReference>
<keyword evidence="2" id="KW-1185">Reference proteome</keyword>
<gene>
    <name evidence="1" type="ORF">QAD02_021002</name>
</gene>
<evidence type="ECO:0000313" key="1">
    <source>
        <dbReference type="EMBL" id="KAJ8685209.1"/>
    </source>
</evidence>
<proteinExistence type="predicted"/>
<dbReference type="EMBL" id="CM056741">
    <property type="protein sequence ID" value="KAJ8685209.1"/>
    <property type="molecule type" value="Genomic_DNA"/>
</dbReference>
<reference evidence="1" key="1">
    <citation type="submission" date="2023-04" db="EMBL/GenBank/DDBJ databases">
        <title>A chromosome-level genome assembly of the parasitoid wasp Eretmocerus hayati.</title>
        <authorList>
            <person name="Zhong Y."/>
            <person name="Liu S."/>
            <person name="Liu Y."/>
        </authorList>
    </citation>
    <scope>NUCLEOTIDE SEQUENCE</scope>
    <source>
        <strain evidence="1">ZJU_SS_LIU_2023</strain>
    </source>
</reference>
<name>A0ACC2PNP3_9HYME</name>
<sequence length="413" mass="46506">MSPTTDSSGTFEPEWLRVDNDEAVLVEMRNQFGPKGEPLFRIGFRCWIPCIEAGSDAEWVAELDRIKMEGREITIMWPMEVNVSSAKLTLKALTASGANPAFESKVVKLWSHGAYSLMRARLADIIKNGKTTPSKKDRRIAAKKRRSSDDEAEEDRKMKIEKAQSHQELVRRGETGKHAALLDQFDASGDNLEGVSKSTVYILVEFVGSSVSCEKVDIRMGSSEWLSARQNKFLPTIVGENNPILVKWPKTCAAPHLPKCTIDASHQEFDLIFVKVIAAGEWTDLQQKLATMCMKAELEFNKATGRRLAGMVSKDQDKEEKGGQNRTLAVSLGKRKMRFPRQTRCELERNIIMVAESRECTTVSRFVTRTLPLLFSKDELATSCLFESKQRPEGCFGKPQRPHLDTERLHALI</sequence>
<organism evidence="1 2">
    <name type="scientific">Eretmocerus hayati</name>
    <dbReference type="NCBI Taxonomy" id="131215"/>
    <lineage>
        <taxon>Eukaryota</taxon>
        <taxon>Metazoa</taxon>
        <taxon>Ecdysozoa</taxon>
        <taxon>Arthropoda</taxon>
        <taxon>Hexapoda</taxon>
        <taxon>Insecta</taxon>
        <taxon>Pterygota</taxon>
        <taxon>Neoptera</taxon>
        <taxon>Endopterygota</taxon>
        <taxon>Hymenoptera</taxon>
        <taxon>Apocrita</taxon>
        <taxon>Proctotrupomorpha</taxon>
        <taxon>Chalcidoidea</taxon>
        <taxon>Aphelinidae</taxon>
        <taxon>Aphelininae</taxon>
        <taxon>Eretmocerus</taxon>
    </lineage>
</organism>
<accession>A0ACC2PNP3</accession>
<evidence type="ECO:0000313" key="2">
    <source>
        <dbReference type="Proteomes" id="UP001239111"/>
    </source>
</evidence>
<comment type="caution">
    <text evidence="1">The sequence shown here is derived from an EMBL/GenBank/DDBJ whole genome shotgun (WGS) entry which is preliminary data.</text>
</comment>
<protein>
    <submittedName>
        <fullName evidence="1">Uncharacterized protein</fullName>
    </submittedName>
</protein>
<feature type="non-terminal residue" evidence="1">
    <location>
        <position position="413"/>
    </location>
</feature>